<dbReference type="SUPFAM" id="SSF81345">
    <property type="entry name" value="ABC transporter involved in vitamin B12 uptake, BtuC"/>
    <property type="match status" value="1"/>
</dbReference>
<dbReference type="GO" id="GO:0022857">
    <property type="term" value="F:transmembrane transporter activity"/>
    <property type="evidence" value="ECO:0007669"/>
    <property type="project" value="InterPro"/>
</dbReference>
<evidence type="ECO:0000256" key="3">
    <source>
        <dbReference type="ARBA" id="ARBA00022448"/>
    </source>
</evidence>
<dbReference type="InterPro" id="IPR037294">
    <property type="entry name" value="ABC_BtuC-like"/>
</dbReference>
<name>A0A839HJ89_9BURK</name>
<comment type="caution">
    <text evidence="10">The sequence shown here is derived from an EMBL/GenBank/DDBJ whole genome shotgun (WGS) entry which is preliminary data.</text>
</comment>
<dbReference type="PANTHER" id="PTHR30472:SF25">
    <property type="entry name" value="ABC TRANSPORTER PERMEASE PROTEIN MJ0876-RELATED"/>
    <property type="match status" value="1"/>
</dbReference>
<feature type="transmembrane region" description="Helical" evidence="9">
    <location>
        <begin position="143"/>
        <end position="170"/>
    </location>
</feature>
<accession>A0A839HJ89</accession>
<comment type="subcellular location">
    <subcellularLocation>
        <location evidence="1">Cell membrane</location>
        <topology evidence="1">Multi-pass membrane protein</topology>
    </subcellularLocation>
</comment>
<dbReference type="EMBL" id="JACIVI010000002">
    <property type="protein sequence ID" value="MBB1162043.1"/>
    <property type="molecule type" value="Genomic_DNA"/>
</dbReference>
<dbReference type="Proteomes" id="UP000586093">
    <property type="component" value="Unassembled WGS sequence"/>
</dbReference>
<feature type="transmembrane region" description="Helical" evidence="9">
    <location>
        <begin position="50"/>
        <end position="72"/>
    </location>
</feature>
<dbReference type="InterPro" id="IPR000522">
    <property type="entry name" value="ABC_transptr_permease_BtuC"/>
</dbReference>
<evidence type="ECO:0000256" key="5">
    <source>
        <dbReference type="ARBA" id="ARBA00022692"/>
    </source>
</evidence>
<reference evidence="10 11" key="1">
    <citation type="submission" date="2020-08" db="EMBL/GenBank/DDBJ databases">
        <title>Aquariorum lacteus gen. nov., sp. nov., a new member of the family Comamonadaceae, isolated from freshwater aquarium.</title>
        <authorList>
            <person name="Chun S.-J."/>
        </authorList>
    </citation>
    <scope>NUCLEOTIDE SEQUENCE [LARGE SCALE GENOMIC DNA]</scope>
    <source>
        <strain evidence="10 11">SJAQ100</strain>
    </source>
</reference>
<keyword evidence="6 9" id="KW-1133">Transmembrane helix</keyword>
<keyword evidence="4" id="KW-1003">Cell membrane</keyword>
<evidence type="ECO:0000256" key="4">
    <source>
        <dbReference type="ARBA" id="ARBA00022475"/>
    </source>
</evidence>
<comment type="similarity">
    <text evidence="2">Belongs to the binding-protein-dependent transport system permease family. FecCD subfamily.</text>
</comment>
<evidence type="ECO:0000313" key="10">
    <source>
        <dbReference type="EMBL" id="MBB1162043.1"/>
    </source>
</evidence>
<keyword evidence="7 9" id="KW-0472">Membrane</keyword>
<feature type="transmembrane region" description="Helical" evidence="9">
    <location>
        <begin position="340"/>
        <end position="360"/>
    </location>
</feature>
<evidence type="ECO:0000256" key="6">
    <source>
        <dbReference type="ARBA" id="ARBA00022989"/>
    </source>
</evidence>
<evidence type="ECO:0000256" key="8">
    <source>
        <dbReference type="SAM" id="MobiDB-lite"/>
    </source>
</evidence>
<dbReference type="Pfam" id="PF01032">
    <property type="entry name" value="FecCD"/>
    <property type="match status" value="1"/>
</dbReference>
<feature type="transmembrane region" description="Helical" evidence="9">
    <location>
        <begin position="301"/>
        <end position="328"/>
    </location>
</feature>
<dbReference type="GO" id="GO:0005886">
    <property type="term" value="C:plasma membrane"/>
    <property type="evidence" value="ECO:0007669"/>
    <property type="project" value="UniProtKB-SubCell"/>
</dbReference>
<feature type="transmembrane region" description="Helical" evidence="9">
    <location>
        <begin position="176"/>
        <end position="196"/>
    </location>
</feature>
<feature type="transmembrane region" description="Helical" evidence="9">
    <location>
        <begin position="367"/>
        <end position="387"/>
    </location>
</feature>
<feature type="compositionally biased region" description="Low complexity" evidence="8">
    <location>
        <begin position="18"/>
        <end position="27"/>
    </location>
</feature>
<evidence type="ECO:0000256" key="9">
    <source>
        <dbReference type="SAM" id="Phobius"/>
    </source>
</evidence>
<feature type="transmembrane region" description="Helical" evidence="9">
    <location>
        <begin position="208"/>
        <end position="233"/>
    </location>
</feature>
<protein>
    <submittedName>
        <fullName evidence="10">Iron ABC transporter permease</fullName>
    </submittedName>
</protein>
<keyword evidence="3" id="KW-0813">Transport</keyword>
<evidence type="ECO:0000313" key="11">
    <source>
        <dbReference type="Proteomes" id="UP000586093"/>
    </source>
</evidence>
<keyword evidence="11" id="KW-1185">Reference proteome</keyword>
<dbReference type="CDD" id="cd06550">
    <property type="entry name" value="TM_ABC_iron-siderophores_like"/>
    <property type="match status" value="1"/>
</dbReference>
<dbReference type="FunFam" id="1.10.3470.10:FF:000001">
    <property type="entry name" value="Vitamin B12 ABC transporter permease BtuC"/>
    <property type="match status" value="1"/>
</dbReference>
<feature type="region of interest" description="Disordered" evidence="8">
    <location>
        <begin position="1"/>
        <end position="27"/>
    </location>
</feature>
<feature type="transmembrane region" description="Helical" evidence="9">
    <location>
        <begin position="253"/>
        <end position="280"/>
    </location>
</feature>
<proteinExistence type="inferred from homology"/>
<feature type="transmembrane region" description="Helical" evidence="9">
    <location>
        <begin position="110"/>
        <end position="131"/>
    </location>
</feature>
<dbReference type="AlphaFoldDB" id="A0A839HJ89"/>
<sequence>MSALNAAAALEPDRPGDGDPAAAGAADGTGRAASAAAEAGRRPGRVPAQLLLPTLAAALLLVALLAVGLGAYEIPPGAVLRILAQALGLDLGPVDAQQAAVLQAIRLPRVGLAMLTGAGLATAGVLMQGLFRNPLADPTLIGSAAGAALAAAAVIVLLGPTAGGGALAALATLGPAALPLAAFLGSAVATGLVVLIGRGSGPSGFSLAGVLLAGIAVNALGMAGVGLMAYLASDEQLRTLTFWNLGALSGASGPVLAAVGPAVGLALLGAWALVPALNALALGEARAGHLGIAVGRAKAGAVLAAALATGSVVAFTGVIGFIGLVAPHLVRLIAGPDHRVLLPGAILMGALLVLGADLVARTLVAPAELPIGLVTALIGGPFFIALLRHRRGPL</sequence>
<evidence type="ECO:0000256" key="7">
    <source>
        <dbReference type="ARBA" id="ARBA00023136"/>
    </source>
</evidence>
<dbReference type="Gene3D" id="1.10.3470.10">
    <property type="entry name" value="ABC transporter involved in vitamin B12 uptake, BtuC"/>
    <property type="match status" value="1"/>
</dbReference>
<evidence type="ECO:0000256" key="1">
    <source>
        <dbReference type="ARBA" id="ARBA00004651"/>
    </source>
</evidence>
<gene>
    <name evidence="10" type="ORF">H4F90_08625</name>
</gene>
<dbReference type="GO" id="GO:0033214">
    <property type="term" value="P:siderophore-iron import into cell"/>
    <property type="evidence" value="ECO:0007669"/>
    <property type="project" value="TreeGrafter"/>
</dbReference>
<keyword evidence="5 9" id="KW-0812">Transmembrane</keyword>
<dbReference type="PANTHER" id="PTHR30472">
    <property type="entry name" value="FERRIC ENTEROBACTIN TRANSPORT SYSTEM PERMEASE PROTEIN"/>
    <property type="match status" value="1"/>
</dbReference>
<organism evidence="10 11">
    <name type="scientific">Aquariibacter albus</name>
    <dbReference type="NCBI Taxonomy" id="2759899"/>
    <lineage>
        <taxon>Bacteria</taxon>
        <taxon>Pseudomonadati</taxon>
        <taxon>Pseudomonadota</taxon>
        <taxon>Betaproteobacteria</taxon>
        <taxon>Burkholderiales</taxon>
        <taxon>Sphaerotilaceae</taxon>
        <taxon>Aquariibacter</taxon>
    </lineage>
</organism>
<evidence type="ECO:0000256" key="2">
    <source>
        <dbReference type="ARBA" id="ARBA00007935"/>
    </source>
</evidence>